<proteinExistence type="predicted"/>
<name>X0YUZ9_9ZZZZ</name>
<gene>
    <name evidence="2" type="ORF">S01H1_85456</name>
</gene>
<comment type="caution">
    <text evidence="2">The sequence shown here is derived from an EMBL/GenBank/DDBJ whole genome shotgun (WGS) entry which is preliminary data.</text>
</comment>
<sequence>IPDKGTYWHLGKEVKQPVRGPTRPHEHPEINKPRPPRKKTKAELELEKEKKNLRAKQEKERREAGLPRIVGPTDDI</sequence>
<feature type="region of interest" description="Disordered" evidence="1">
    <location>
        <begin position="14"/>
        <end position="76"/>
    </location>
</feature>
<reference evidence="2" key="1">
    <citation type="journal article" date="2014" name="Front. Microbiol.">
        <title>High frequency of phylogenetically diverse reductive dehalogenase-homologous genes in deep subseafloor sedimentary metagenomes.</title>
        <authorList>
            <person name="Kawai M."/>
            <person name="Futagami T."/>
            <person name="Toyoda A."/>
            <person name="Takaki Y."/>
            <person name="Nishi S."/>
            <person name="Hori S."/>
            <person name="Arai W."/>
            <person name="Tsubouchi T."/>
            <person name="Morono Y."/>
            <person name="Uchiyama I."/>
            <person name="Ito T."/>
            <person name="Fujiyama A."/>
            <person name="Inagaki F."/>
            <person name="Takami H."/>
        </authorList>
    </citation>
    <scope>NUCLEOTIDE SEQUENCE</scope>
    <source>
        <strain evidence="2">Expedition CK06-06</strain>
    </source>
</reference>
<accession>X0YUZ9</accession>
<dbReference type="AlphaFoldDB" id="X0YUZ9"/>
<dbReference type="EMBL" id="BARS01058702">
    <property type="protein sequence ID" value="GAG50477.1"/>
    <property type="molecule type" value="Genomic_DNA"/>
</dbReference>
<evidence type="ECO:0000313" key="2">
    <source>
        <dbReference type="EMBL" id="GAG50477.1"/>
    </source>
</evidence>
<feature type="compositionally biased region" description="Basic and acidic residues" evidence="1">
    <location>
        <begin position="23"/>
        <end position="32"/>
    </location>
</feature>
<evidence type="ECO:0000256" key="1">
    <source>
        <dbReference type="SAM" id="MobiDB-lite"/>
    </source>
</evidence>
<feature type="compositionally biased region" description="Basic and acidic residues" evidence="1">
    <location>
        <begin position="41"/>
        <end position="65"/>
    </location>
</feature>
<feature type="non-terminal residue" evidence="2">
    <location>
        <position position="1"/>
    </location>
</feature>
<protein>
    <submittedName>
        <fullName evidence="2">Uncharacterized protein</fullName>
    </submittedName>
</protein>
<organism evidence="2">
    <name type="scientific">marine sediment metagenome</name>
    <dbReference type="NCBI Taxonomy" id="412755"/>
    <lineage>
        <taxon>unclassified sequences</taxon>
        <taxon>metagenomes</taxon>
        <taxon>ecological metagenomes</taxon>
    </lineage>
</organism>